<dbReference type="PANTHER" id="PTHR43095">
    <property type="entry name" value="SUGAR KINASE"/>
    <property type="match status" value="1"/>
</dbReference>
<dbReference type="InterPro" id="IPR043129">
    <property type="entry name" value="ATPase_NBD"/>
</dbReference>
<dbReference type="InterPro" id="IPR000577">
    <property type="entry name" value="Carb_kinase_FGGY"/>
</dbReference>
<proteinExistence type="inferred from homology"/>
<dbReference type="PIRSF" id="PIRSF000538">
    <property type="entry name" value="GlpK"/>
    <property type="match status" value="1"/>
</dbReference>
<dbReference type="Pfam" id="PF00370">
    <property type="entry name" value="FGGY_N"/>
    <property type="match status" value="1"/>
</dbReference>
<evidence type="ECO:0000256" key="2">
    <source>
        <dbReference type="ARBA" id="ARBA00022679"/>
    </source>
</evidence>
<evidence type="ECO:0000256" key="1">
    <source>
        <dbReference type="ARBA" id="ARBA00009156"/>
    </source>
</evidence>
<organism evidence="6 7">
    <name type="scientific">Oceanobacillus sojae</name>
    <dbReference type="NCBI Taxonomy" id="582851"/>
    <lineage>
        <taxon>Bacteria</taxon>
        <taxon>Bacillati</taxon>
        <taxon>Bacillota</taxon>
        <taxon>Bacilli</taxon>
        <taxon>Bacillales</taxon>
        <taxon>Bacillaceae</taxon>
        <taxon>Oceanobacillus</taxon>
    </lineage>
</organism>
<keyword evidence="2" id="KW-0808">Transferase</keyword>
<dbReference type="GO" id="GO:0016301">
    <property type="term" value="F:kinase activity"/>
    <property type="evidence" value="ECO:0007669"/>
    <property type="project" value="UniProtKB-KW"/>
</dbReference>
<evidence type="ECO:0000313" key="6">
    <source>
        <dbReference type="EMBL" id="GEN86312.1"/>
    </source>
</evidence>
<feature type="domain" description="Carbohydrate kinase FGGY C-terminal" evidence="5">
    <location>
        <begin position="256"/>
        <end position="450"/>
    </location>
</feature>
<dbReference type="InterPro" id="IPR018485">
    <property type="entry name" value="FGGY_C"/>
</dbReference>
<name>A0A511ZFT5_9BACI</name>
<dbReference type="Proteomes" id="UP000321558">
    <property type="component" value="Unassembled WGS sequence"/>
</dbReference>
<dbReference type="AlphaFoldDB" id="A0A511ZFT5"/>
<reference evidence="6 7" key="1">
    <citation type="submission" date="2019-07" db="EMBL/GenBank/DDBJ databases">
        <title>Whole genome shotgun sequence of Oceanobacillus sojae NBRC 105379.</title>
        <authorList>
            <person name="Hosoyama A."/>
            <person name="Uohara A."/>
            <person name="Ohji S."/>
            <person name="Ichikawa N."/>
        </authorList>
    </citation>
    <scope>NUCLEOTIDE SEQUENCE [LARGE SCALE GENOMIC DNA]</scope>
    <source>
        <strain evidence="6 7">NBRC 105379</strain>
    </source>
</reference>
<sequence>MYIISIDAGTTNTKVCLYQLPDFQLAEVVKFATPQLVKGTETDIDAERLWGNILRALQKLSVAVEDTQQIKQITVSSFGQAIVLQDSQEKVIPPTIAWFDPRTKTEAQEAKEILGEERLYEVTGINSHSNHSLTKLLWLKRHENTAFNRMHIWTCMSGFIASRLTGVFATDWSLASRTMLFDITKKTWDNKFIETFELDVETFPHVVESGARIANIKESISKKTGLPNHVTVSIAGHDHMAGSISTGLQKKTEILNSTGTTEGLLLIADKPNLSNEFRKFLISNGCYVLESTYSIYGSMPTAGQSFSWISKIFNKDITEVGRLCDEIYQEYTADFHPILERMQVFIPHLRGSGPPIRSTSSKVMIYGLTDQSTDNDILVSMIAGLCFELKQLKGVYEQYLNAKINRIKVIGPAVKNPLWLQLKADILQAEIIAYEEEEAVAKGAAMLSGWKQGLVETLPEAEIKTYTPKAESVKILQDFYQTFYLPVYNLKNHLEGKG</sequence>
<dbReference type="PANTHER" id="PTHR43095:SF5">
    <property type="entry name" value="XYLULOSE KINASE"/>
    <property type="match status" value="1"/>
</dbReference>
<dbReference type="OrthoDB" id="9805576at2"/>
<keyword evidence="7" id="KW-1185">Reference proteome</keyword>
<dbReference type="RefSeq" id="WP_147209334.1">
    <property type="nucleotide sequence ID" value="NZ_BJYM01000003.1"/>
</dbReference>
<evidence type="ECO:0000259" key="4">
    <source>
        <dbReference type="Pfam" id="PF00370"/>
    </source>
</evidence>
<evidence type="ECO:0000313" key="7">
    <source>
        <dbReference type="Proteomes" id="UP000321558"/>
    </source>
</evidence>
<dbReference type="CDD" id="cd07773">
    <property type="entry name" value="ASKHA_NBD_FGGY_FK"/>
    <property type="match status" value="1"/>
</dbReference>
<evidence type="ECO:0000259" key="5">
    <source>
        <dbReference type="Pfam" id="PF02782"/>
    </source>
</evidence>
<dbReference type="InterPro" id="IPR018484">
    <property type="entry name" value="FGGY_N"/>
</dbReference>
<protein>
    <submittedName>
        <fullName evidence="6">Carbohydrate kinase</fullName>
    </submittedName>
</protein>
<comment type="similarity">
    <text evidence="1">Belongs to the FGGY kinase family.</text>
</comment>
<dbReference type="EMBL" id="BJYM01000003">
    <property type="protein sequence ID" value="GEN86312.1"/>
    <property type="molecule type" value="Genomic_DNA"/>
</dbReference>
<comment type="caution">
    <text evidence="6">The sequence shown here is derived from an EMBL/GenBank/DDBJ whole genome shotgun (WGS) entry which is preliminary data.</text>
</comment>
<dbReference type="InterPro" id="IPR050406">
    <property type="entry name" value="FGGY_Carb_Kinase"/>
</dbReference>
<evidence type="ECO:0000256" key="3">
    <source>
        <dbReference type="ARBA" id="ARBA00022777"/>
    </source>
</evidence>
<dbReference type="SUPFAM" id="SSF53067">
    <property type="entry name" value="Actin-like ATPase domain"/>
    <property type="match status" value="2"/>
</dbReference>
<keyword evidence="3 6" id="KW-0418">Kinase</keyword>
<dbReference type="Gene3D" id="3.30.420.40">
    <property type="match status" value="2"/>
</dbReference>
<dbReference type="GO" id="GO:0005975">
    <property type="term" value="P:carbohydrate metabolic process"/>
    <property type="evidence" value="ECO:0007669"/>
    <property type="project" value="InterPro"/>
</dbReference>
<accession>A0A511ZFT5</accession>
<dbReference type="Pfam" id="PF02782">
    <property type="entry name" value="FGGY_C"/>
    <property type="match status" value="1"/>
</dbReference>
<gene>
    <name evidence="6" type="ORF">OSO01_10510</name>
</gene>
<feature type="domain" description="Carbohydrate kinase FGGY N-terminal" evidence="4">
    <location>
        <begin position="2"/>
        <end position="244"/>
    </location>
</feature>